<name>A0ABV0RK80_9TELE</name>
<reference evidence="1 2" key="1">
    <citation type="submission" date="2021-06" db="EMBL/GenBank/DDBJ databases">
        <authorList>
            <person name="Palmer J.M."/>
        </authorList>
    </citation>
    <scope>NUCLEOTIDE SEQUENCE [LARGE SCALE GENOMIC DNA]</scope>
    <source>
        <strain evidence="1 2">XC_2019</strain>
        <tissue evidence="1">Muscle</tissue>
    </source>
</reference>
<dbReference type="EMBL" id="JAHRIN010050605">
    <property type="protein sequence ID" value="MEQ2208591.1"/>
    <property type="molecule type" value="Genomic_DNA"/>
</dbReference>
<accession>A0ABV0RK80</accession>
<comment type="caution">
    <text evidence="1">The sequence shown here is derived from an EMBL/GenBank/DDBJ whole genome shotgun (WGS) entry which is preliminary data.</text>
</comment>
<evidence type="ECO:0000313" key="2">
    <source>
        <dbReference type="Proteomes" id="UP001434883"/>
    </source>
</evidence>
<feature type="non-terminal residue" evidence="1">
    <location>
        <position position="1"/>
    </location>
</feature>
<proteinExistence type="predicted"/>
<protein>
    <submittedName>
        <fullName evidence="1">Uncharacterized protein</fullName>
    </submittedName>
</protein>
<gene>
    <name evidence="1" type="ORF">XENOCAPTIV_008016</name>
</gene>
<evidence type="ECO:0000313" key="1">
    <source>
        <dbReference type="EMBL" id="MEQ2208591.1"/>
    </source>
</evidence>
<keyword evidence="2" id="KW-1185">Reference proteome</keyword>
<sequence length="81" mass="8932">GVYEHSCSNGRKCMFGSLCLSCCMCTCVIGLRETVKTSVGFGQGGSRCSVKDERHLPVDCSRFPQAQEENAENVYITYVVR</sequence>
<dbReference type="Proteomes" id="UP001434883">
    <property type="component" value="Unassembled WGS sequence"/>
</dbReference>
<organism evidence="1 2">
    <name type="scientific">Xenoophorus captivus</name>
    <dbReference type="NCBI Taxonomy" id="1517983"/>
    <lineage>
        <taxon>Eukaryota</taxon>
        <taxon>Metazoa</taxon>
        <taxon>Chordata</taxon>
        <taxon>Craniata</taxon>
        <taxon>Vertebrata</taxon>
        <taxon>Euteleostomi</taxon>
        <taxon>Actinopterygii</taxon>
        <taxon>Neopterygii</taxon>
        <taxon>Teleostei</taxon>
        <taxon>Neoteleostei</taxon>
        <taxon>Acanthomorphata</taxon>
        <taxon>Ovalentaria</taxon>
        <taxon>Atherinomorphae</taxon>
        <taxon>Cyprinodontiformes</taxon>
        <taxon>Goodeidae</taxon>
        <taxon>Xenoophorus</taxon>
    </lineage>
</organism>